<dbReference type="EMBL" id="OX451741">
    <property type="protein sequence ID" value="CAI8617043.1"/>
    <property type="molecule type" value="Genomic_DNA"/>
</dbReference>
<evidence type="ECO:0000313" key="1">
    <source>
        <dbReference type="EMBL" id="CAI8617043.1"/>
    </source>
</evidence>
<protein>
    <submittedName>
        <fullName evidence="1">Uncharacterized protein</fullName>
    </submittedName>
</protein>
<evidence type="ECO:0000313" key="2">
    <source>
        <dbReference type="Proteomes" id="UP001157006"/>
    </source>
</evidence>
<dbReference type="Proteomes" id="UP001157006">
    <property type="component" value="Chromosome 6"/>
</dbReference>
<keyword evidence="2" id="KW-1185">Reference proteome</keyword>
<organism evidence="1 2">
    <name type="scientific">Vicia faba</name>
    <name type="common">Broad bean</name>
    <name type="synonym">Faba vulgaris</name>
    <dbReference type="NCBI Taxonomy" id="3906"/>
    <lineage>
        <taxon>Eukaryota</taxon>
        <taxon>Viridiplantae</taxon>
        <taxon>Streptophyta</taxon>
        <taxon>Embryophyta</taxon>
        <taxon>Tracheophyta</taxon>
        <taxon>Spermatophyta</taxon>
        <taxon>Magnoliopsida</taxon>
        <taxon>eudicotyledons</taxon>
        <taxon>Gunneridae</taxon>
        <taxon>Pentapetalae</taxon>
        <taxon>rosids</taxon>
        <taxon>fabids</taxon>
        <taxon>Fabales</taxon>
        <taxon>Fabaceae</taxon>
        <taxon>Papilionoideae</taxon>
        <taxon>50 kb inversion clade</taxon>
        <taxon>NPAAA clade</taxon>
        <taxon>Hologalegina</taxon>
        <taxon>IRL clade</taxon>
        <taxon>Fabeae</taxon>
        <taxon>Vicia</taxon>
    </lineage>
</organism>
<name>A0AAV1B652_VICFA</name>
<sequence>MDQFLEEIEEPVSPHGQYFNSSVICSYIFGFLELAIPFDVSLAIPLIKDVFIPINPRFSSIMDLYLFHTLLISANTHNLHTKFQLLFYLQQVRHEDGKMIWKKVEVKPEEHVKIPKFPETKNSSPIELYDSHLSDHVASILTERTLEDKPL</sequence>
<proteinExistence type="predicted"/>
<gene>
    <name evidence="1" type="ORF">VFH_VI057680</name>
</gene>
<accession>A0AAV1B652</accession>
<reference evidence="1 2" key="1">
    <citation type="submission" date="2023-01" db="EMBL/GenBank/DDBJ databases">
        <authorList>
            <person name="Kreplak J."/>
        </authorList>
    </citation>
    <scope>NUCLEOTIDE SEQUENCE [LARGE SCALE GENOMIC DNA]</scope>
</reference>
<dbReference type="AlphaFoldDB" id="A0AAV1B652"/>